<protein>
    <submittedName>
        <fullName evidence="2">Type IV pilus assembly protein PilE</fullName>
    </submittedName>
</protein>
<dbReference type="SUPFAM" id="SSF54523">
    <property type="entry name" value="Pili subunits"/>
    <property type="match status" value="1"/>
</dbReference>
<dbReference type="Proteomes" id="UP001226867">
    <property type="component" value="Unassembled WGS sequence"/>
</dbReference>
<proteinExistence type="predicted"/>
<accession>A0ABT9SE72</accession>
<reference evidence="2 3" key="1">
    <citation type="submission" date="2023-07" db="EMBL/GenBank/DDBJ databases">
        <title>Sorghum-associated microbial communities from plants grown in Nebraska, USA.</title>
        <authorList>
            <person name="Schachtman D."/>
        </authorList>
    </citation>
    <scope>NUCLEOTIDE SEQUENCE [LARGE SCALE GENOMIC DNA]</scope>
    <source>
        <strain evidence="2 3">DS1607</strain>
    </source>
</reference>
<keyword evidence="1" id="KW-0472">Membrane</keyword>
<sequence>MNTPVSRTCRQVRVAGFTLIEMLIAAAIVAVMFAISLPRYQEHVQRAHRVEARTGLLQAAHWLERVATAQGTYPVSEDGASVLPAALRGVPGGRYAIALEASTPSAYTLVAEPQGAQSADACGRFTLDQTGARGVVHAGVRGDTDQVAACWGR</sequence>
<dbReference type="InterPro" id="IPR031982">
    <property type="entry name" value="PilE-like"/>
</dbReference>
<dbReference type="NCBIfam" id="TIGR02532">
    <property type="entry name" value="IV_pilin_GFxxxE"/>
    <property type="match status" value="1"/>
</dbReference>
<keyword evidence="1" id="KW-1133">Transmembrane helix</keyword>
<feature type="transmembrane region" description="Helical" evidence="1">
    <location>
        <begin position="12"/>
        <end position="35"/>
    </location>
</feature>
<dbReference type="Pfam" id="PF16732">
    <property type="entry name" value="ComP_DUS"/>
    <property type="match status" value="1"/>
</dbReference>
<dbReference type="RefSeq" id="WP_307692401.1">
    <property type="nucleotide sequence ID" value="NZ_JAUSRO010000020.1"/>
</dbReference>
<name>A0ABT9SE72_9BURK</name>
<dbReference type="EMBL" id="JAUSRO010000020">
    <property type="protein sequence ID" value="MDP9902666.1"/>
    <property type="molecule type" value="Genomic_DNA"/>
</dbReference>
<dbReference type="PROSITE" id="PS00409">
    <property type="entry name" value="PROKAR_NTER_METHYL"/>
    <property type="match status" value="1"/>
</dbReference>
<evidence type="ECO:0000313" key="2">
    <source>
        <dbReference type="EMBL" id="MDP9902666.1"/>
    </source>
</evidence>
<dbReference type="Gene3D" id="3.30.700.10">
    <property type="entry name" value="Glycoprotein, Type 4 Pilin"/>
    <property type="match status" value="1"/>
</dbReference>
<evidence type="ECO:0000256" key="1">
    <source>
        <dbReference type="SAM" id="Phobius"/>
    </source>
</evidence>
<keyword evidence="1" id="KW-0812">Transmembrane</keyword>
<dbReference type="InterPro" id="IPR045584">
    <property type="entry name" value="Pilin-like"/>
</dbReference>
<comment type="caution">
    <text evidence="2">The sequence shown here is derived from an EMBL/GenBank/DDBJ whole genome shotgun (WGS) entry which is preliminary data.</text>
</comment>
<evidence type="ECO:0000313" key="3">
    <source>
        <dbReference type="Proteomes" id="UP001226867"/>
    </source>
</evidence>
<dbReference type="Pfam" id="PF07963">
    <property type="entry name" value="N_methyl"/>
    <property type="match status" value="1"/>
</dbReference>
<keyword evidence="3" id="KW-1185">Reference proteome</keyword>
<organism evidence="2 3">
    <name type="scientific">Variovorax ginsengisoli</name>
    <dbReference type="NCBI Taxonomy" id="363844"/>
    <lineage>
        <taxon>Bacteria</taxon>
        <taxon>Pseudomonadati</taxon>
        <taxon>Pseudomonadota</taxon>
        <taxon>Betaproteobacteria</taxon>
        <taxon>Burkholderiales</taxon>
        <taxon>Comamonadaceae</taxon>
        <taxon>Variovorax</taxon>
    </lineage>
</organism>
<dbReference type="InterPro" id="IPR012902">
    <property type="entry name" value="N_methyl_site"/>
</dbReference>
<gene>
    <name evidence="2" type="ORF">J2W36_004943</name>
</gene>